<reference evidence="2 3" key="1">
    <citation type="journal article" date="2019" name="Int. J. Syst. Evol. Microbiol.">
        <title>The Global Catalogue of Microorganisms (GCM) 10K type strain sequencing project: providing services to taxonomists for standard genome sequencing and annotation.</title>
        <authorList>
            <consortium name="The Broad Institute Genomics Platform"/>
            <consortium name="The Broad Institute Genome Sequencing Center for Infectious Disease"/>
            <person name="Wu L."/>
            <person name="Ma J."/>
        </authorList>
    </citation>
    <scope>NUCLEOTIDE SEQUENCE [LARGE SCALE GENOMIC DNA]</scope>
    <source>
        <strain evidence="2 3">JCM 14368</strain>
    </source>
</reference>
<gene>
    <name evidence="2" type="ORF">GCM10008937_23970</name>
</gene>
<keyword evidence="3" id="KW-1185">Reference proteome</keyword>
<proteinExistence type="predicted"/>
<name>A0ABN1CAY1_9DEIO</name>
<evidence type="ECO:0000313" key="3">
    <source>
        <dbReference type="Proteomes" id="UP001500191"/>
    </source>
</evidence>
<dbReference type="Proteomes" id="UP001500191">
    <property type="component" value="Unassembled WGS sequence"/>
</dbReference>
<protein>
    <submittedName>
        <fullName evidence="2">Uncharacterized protein</fullName>
    </submittedName>
</protein>
<comment type="caution">
    <text evidence="2">The sequence shown here is derived from an EMBL/GenBank/DDBJ whole genome shotgun (WGS) entry which is preliminary data.</text>
</comment>
<evidence type="ECO:0000313" key="2">
    <source>
        <dbReference type="EMBL" id="GAA0515410.1"/>
    </source>
</evidence>
<organism evidence="2 3">
    <name type="scientific">Deinococcus depolymerans</name>
    <dbReference type="NCBI Taxonomy" id="392408"/>
    <lineage>
        <taxon>Bacteria</taxon>
        <taxon>Thermotogati</taxon>
        <taxon>Deinococcota</taxon>
        <taxon>Deinococci</taxon>
        <taxon>Deinococcales</taxon>
        <taxon>Deinococcaceae</taxon>
        <taxon>Deinococcus</taxon>
    </lineage>
</organism>
<sequence length="106" mass="11401">MAGRPSSAGERVKLDGPDGLAQRRSTEGRHRGEAPDVWCSDASLPRTALAFRGALPPPLRCQVHARDRDVGRADGTAFPAVGLTGRPAAFKLCGPDRTWANKVRWV</sequence>
<evidence type="ECO:0000256" key="1">
    <source>
        <dbReference type="SAM" id="MobiDB-lite"/>
    </source>
</evidence>
<feature type="compositionally biased region" description="Basic and acidic residues" evidence="1">
    <location>
        <begin position="24"/>
        <end position="34"/>
    </location>
</feature>
<feature type="region of interest" description="Disordered" evidence="1">
    <location>
        <begin position="1"/>
        <end position="36"/>
    </location>
</feature>
<dbReference type="EMBL" id="BAAADB010000022">
    <property type="protein sequence ID" value="GAA0515410.1"/>
    <property type="molecule type" value="Genomic_DNA"/>
</dbReference>
<accession>A0ABN1CAY1</accession>